<dbReference type="InterPro" id="IPR046041">
    <property type="entry name" value="DUF5999"/>
</dbReference>
<evidence type="ECO:0000313" key="1">
    <source>
        <dbReference type="EMBL" id="SDK83284.1"/>
    </source>
</evidence>
<gene>
    <name evidence="1" type="ORF">SAMN05421806_112226</name>
</gene>
<evidence type="ECO:0000313" key="2">
    <source>
        <dbReference type="Proteomes" id="UP000199155"/>
    </source>
</evidence>
<reference evidence="1 2" key="1">
    <citation type="submission" date="2016-10" db="EMBL/GenBank/DDBJ databases">
        <authorList>
            <person name="de Groot N.N."/>
        </authorList>
    </citation>
    <scope>NUCLEOTIDE SEQUENCE [LARGE SCALE GENOMIC DNA]</scope>
    <source>
        <strain evidence="1 2">CGMCC 4.5727</strain>
    </source>
</reference>
<sequence>MEASWTSKTPGRLIGIVDDTGELLPDGQIVAPHRPVALAAGSTA</sequence>
<accession>A0A1G9F4F2</accession>
<protein>
    <submittedName>
        <fullName evidence="1">Uncharacterized protein</fullName>
    </submittedName>
</protein>
<proteinExistence type="predicted"/>
<dbReference type="Pfam" id="PF19462">
    <property type="entry name" value="DUF5999"/>
    <property type="match status" value="1"/>
</dbReference>
<keyword evidence="2" id="KW-1185">Reference proteome</keyword>
<organism evidence="1 2">
    <name type="scientific">Streptomyces indicus</name>
    <dbReference type="NCBI Taxonomy" id="417292"/>
    <lineage>
        <taxon>Bacteria</taxon>
        <taxon>Bacillati</taxon>
        <taxon>Actinomycetota</taxon>
        <taxon>Actinomycetes</taxon>
        <taxon>Kitasatosporales</taxon>
        <taxon>Streptomycetaceae</taxon>
        <taxon>Streptomyces</taxon>
    </lineage>
</organism>
<dbReference type="RefSeq" id="WP_245769555.1">
    <property type="nucleotide sequence ID" value="NZ_FNFF01000012.1"/>
</dbReference>
<dbReference type="AlphaFoldDB" id="A0A1G9F4F2"/>
<name>A0A1G9F4F2_9ACTN</name>
<dbReference type="STRING" id="417292.SAMN05421806_112226"/>
<dbReference type="EMBL" id="FNFF01000012">
    <property type="protein sequence ID" value="SDK83284.1"/>
    <property type="molecule type" value="Genomic_DNA"/>
</dbReference>
<dbReference type="Proteomes" id="UP000199155">
    <property type="component" value="Unassembled WGS sequence"/>
</dbReference>